<dbReference type="PROSITE" id="PS50911">
    <property type="entry name" value="CHAP"/>
    <property type="match status" value="1"/>
</dbReference>
<accession>A0ABT0BAT4</accession>
<gene>
    <name evidence="2" type="ORF">MTR62_04660</name>
</gene>
<dbReference type="InterPro" id="IPR038765">
    <property type="entry name" value="Papain-like_cys_pep_sf"/>
</dbReference>
<dbReference type="Pfam" id="PF05257">
    <property type="entry name" value="CHAP"/>
    <property type="match status" value="1"/>
</dbReference>
<dbReference type="RefSeq" id="WP_244017449.1">
    <property type="nucleotide sequence ID" value="NZ_JALHLF010000009.1"/>
</dbReference>
<dbReference type="EMBL" id="JALHLF010000009">
    <property type="protein sequence ID" value="MCJ2181995.1"/>
    <property type="molecule type" value="Genomic_DNA"/>
</dbReference>
<organism evidence="2 3">
    <name type="scientific">Novosphingobium organovorum</name>
    <dbReference type="NCBI Taxonomy" id="2930092"/>
    <lineage>
        <taxon>Bacteria</taxon>
        <taxon>Pseudomonadati</taxon>
        <taxon>Pseudomonadota</taxon>
        <taxon>Alphaproteobacteria</taxon>
        <taxon>Sphingomonadales</taxon>
        <taxon>Sphingomonadaceae</taxon>
        <taxon>Novosphingobium</taxon>
    </lineage>
</organism>
<dbReference type="SUPFAM" id="SSF54001">
    <property type="entry name" value="Cysteine proteinases"/>
    <property type="match status" value="1"/>
</dbReference>
<keyword evidence="3" id="KW-1185">Reference proteome</keyword>
<dbReference type="InterPro" id="IPR007921">
    <property type="entry name" value="CHAP_dom"/>
</dbReference>
<comment type="caution">
    <text evidence="2">The sequence shown here is derived from an EMBL/GenBank/DDBJ whole genome shotgun (WGS) entry which is preliminary data.</text>
</comment>
<reference evidence="2" key="1">
    <citation type="submission" date="2022-03" db="EMBL/GenBank/DDBJ databases">
        <title>Identification of a novel bacterium isolated from mangrove sediments.</title>
        <authorList>
            <person name="Pan X."/>
        </authorList>
    </citation>
    <scope>NUCLEOTIDE SEQUENCE</scope>
    <source>
        <strain evidence="2">B1949</strain>
    </source>
</reference>
<evidence type="ECO:0000313" key="3">
    <source>
        <dbReference type="Proteomes" id="UP001162881"/>
    </source>
</evidence>
<feature type="domain" description="Peptidase C51" evidence="1">
    <location>
        <begin position="30"/>
        <end position="151"/>
    </location>
</feature>
<evidence type="ECO:0000313" key="2">
    <source>
        <dbReference type="EMBL" id="MCJ2181995.1"/>
    </source>
</evidence>
<dbReference type="Proteomes" id="UP001162881">
    <property type="component" value="Unassembled WGS sequence"/>
</dbReference>
<sequence length="200" mass="21251">MLNLRGSQSAAQTIVLRGEGKRAKSRNGLVGLFSLVLCALGLFSLPGTAFAHLQCVPYAREQSGIDIHGDARTWWKQAGGIYARGDVPKVGAVMAMAPSSAMPLGHVAVVAKVVDNRHVLLNHANWSRPGMIETGVMAEDVSDAGDWSEVRVWYAPTASLGTRANPVYGFIYPEAPEAQPTDLANTPIQIAAADTGKVNM</sequence>
<protein>
    <submittedName>
        <fullName evidence="2">CHAP domain-containing protein</fullName>
    </submittedName>
</protein>
<dbReference type="Gene3D" id="3.90.1720.10">
    <property type="entry name" value="endopeptidase domain like (from Nostoc punctiforme)"/>
    <property type="match status" value="1"/>
</dbReference>
<proteinExistence type="predicted"/>
<name>A0ABT0BAT4_9SPHN</name>
<evidence type="ECO:0000259" key="1">
    <source>
        <dbReference type="PROSITE" id="PS50911"/>
    </source>
</evidence>